<feature type="transmembrane region" description="Helical" evidence="5">
    <location>
        <begin position="476"/>
        <end position="503"/>
    </location>
</feature>
<comment type="similarity">
    <text evidence="1 4">Belongs to the UDP-glycosyltransferase family.</text>
</comment>
<dbReference type="OrthoDB" id="5835829at2759"/>
<dbReference type="AlphaFoldDB" id="A0A2S2QAC0"/>
<dbReference type="PANTHER" id="PTHR48043">
    <property type="entry name" value="EG:EG0003.4 PROTEIN-RELATED"/>
    <property type="match status" value="1"/>
</dbReference>
<sequence length="522" mass="58417">MSPNNGSATAVLVALLCVAALVPAPATGAMNVLAVQTVAGKSHWNVMSAVLRALTDRGHNVTVFTPFLDGDRDRYTEVHVRDGVLMGAVGMDAMELIRDIGTTSAVMTVMANFTRASCETIFQHPRMADTLRNGSGSSAGFDVVVIEPMLSECVSYVATELRVPLIYVVPSPILTYLERSFFGHVPNPAVVAHVLSSHGVPKTFTERLTNTLLTVHCSLKKWYAERRQRLSNPQPFDRVDLVKPSLTFTNTHFITEPARPLTQDIVQIGGIHLAQPKGIPKDILEFIEGSPHGVIYFTFGSVLLMSSLPENVQNAFKEVFAQLPQRVLWKYEGEMKDKPENVMTMNWFPQRDVLLHPKVKLFISHGGISGVYEAVDAGVPVLGFPFFYDQPRNLENLVDAGMAISMDLLTVNKETLLNAVVQLVNEEKYRNNAKLVSERFKDRPMSPAESVVYWTEYVVRHRGAPHLKSRAIDLMWYEYFLVDVIAAFLLMVFVILFVIYFSLKKIYLCALKYFQNVKKKCD</sequence>
<dbReference type="InterPro" id="IPR002213">
    <property type="entry name" value="UDP_glucos_trans"/>
</dbReference>
<reference evidence="6" key="1">
    <citation type="submission" date="2018-04" db="EMBL/GenBank/DDBJ databases">
        <title>Transcriptome assembly of Sipha flava.</title>
        <authorList>
            <person name="Scully E.D."/>
            <person name="Geib S.M."/>
            <person name="Palmer N.A."/>
            <person name="Koch K."/>
            <person name="Bradshaw J."/>
            <person name="Heng-Moss T."/>
            <person name="Sarath G."/>
        </authorList>
    </citation>
    <scope>NUCLEOTIDE SEQUENCE</scope>
</reference>
<dbReference type="EMBL" id="GGMS01005496">
    <property type="protein sequence ID" value="MBY74699.1"/>
    <property type="molecule type" value="Transcribed_RNA"/>
</dbReference>
<evidence type="ECO:0000256" key="1">
    <source>
        <dbReference type="ARBA" id="ARBA00009995"/>
    </source>
</evidence>
<dbReference type="PANTHER" id="PTHR48043:SF145">
    <property type="entry name" value="FI06409P-RELATED"/>
    <property type="match status" value="1"/>
</dbReference>
<keyword evidence="5" id="KW-0472">Membrane</keyword>
<feature type="chain" id="PRO_5015370030" description="UDP-glucuronosyltransferase" evidence="5">
    <location>
        <begin position="30"/>
        <end position="522"/>
    </location>
</feature>
<evidence type="ECO:0000256" key="2">
    <source>
        <dbReference type="ARBA" id="ARBA00022676"/>
    </source>
</evidence>
<organism evidence="6">
    <name type="scientific">Sipha flava</name>
    <name type="common">yellow sugarcane aphid</name>
    <dbReference type="NCBI Taxonomy" id="143950"/>
    <lineage>
        <taxon>Eukaryota</taxon>
        <taxon>Metazoa</taxon>
        <taxon>Ecdysozoa</taxon>
        <taxon>Arthropoda</taxon>
        <taxon>Hexapoda</taxon>
        <taxon>Insecta</taxon>
        <taxon>Pterygota</taxon>
        <taxon>Neoptera</taxon>
        <taxon>Paraneoptera</taxon>
        <taxon>Hemiptera</taxon>
        <taxon>Sternorrhyncha</taxon>
        <taxon>Aphidomorpha</taxon>
        <taxon>Aphidoidea</taxon>
        <taxon>Aphididae</taxon>
        <taxon>Sipha</taxon>
    </lineage>
</organism>
<evidence type="ECO:0000256" key="3">
    <source>
        <dbReference type="ARBA" id="ARBA00022679"/>
    </source>
</evidence>
<comment type="catalytic activity">
    <reaction evidence="5">
        <text>glucuronate acceptor + UDP-alpha-D-glucuronate = acceptor beta-D-glucuronoside + UDP + H(+)</text>
        <dbReference type="Rhea" id="RHEA:21032"/>
        <dbReference type="ChEBI" id="CHEBI:15378"/>
        <dbReference type="ChEBI" id="CHEBI:58052"/>
        <dbReference type="ChEBI" id="CHEBI:58223"/>
        <dbReference type="ChEBI" id="CHEBI:132367"/>
        <dbReference type="ChEBI" id="CHEBI:132368"/>
        <dbReference type="EC" id="2.4.1.17"/>
    </reaction>
</comment>
<keyword evidence="5" id="KW-0812">Transmembrane</keyword>
<keyword evidence="5" id="KW-0732">Signal</keyword>
<protein>
    <recommendedName>
        <fullName evidence="5">UDP-glucuronosyltransferase</fullName>
        <ecNumber evidence="5">2.4.1.17</ecNumber>
    </recommendedName>
</protein>
<dbReference type="GO" id="GO:0016020">
    <property type="term" value="C:membrane"/>
    <property type="evidence" value="ECO:0007669"/>
    <property type="project" value="UniProtKB-SubCell"/>
</dbReference>
<comment type="subcellular location">
    <subcellularLocation>
        <location evidence="5">Membrane</location>
        <topology evidence="5">Single-pass membrane protein</topology>
    </subcellularLocation>
</comment>
<keyword evidence="2 4" id="KW-0328">Glycosyltransferase</keyword>
<dbReference type="FunFam" id="3.40.50.2000:FF:000021">
    <property type="entry name" value="UDP-glucuronosyltransferase"/>
    <property type="match status" value="1"/>
</dbReference>
<keyword evidence="5" id="KW-1133">Transmembrane helix</keyword>
<keyword evidence="3 4" id="KW-0808">Transferase</keyword>
<evidence type="ECO:0000256" key="4">
    <source>
        <dbReference type="RuleBase" id="RU003718"/>
    </source>
</evidence>
<name>A0A2S2QAC0_9HEMI</name>
<feature type="signal peptide" evidence="5">
    <location>
        <begin position="1"/>
        <end position="29"/>
    </location>
</feature>
<evidence type="ECO:0000256" key="5">
    <source>
        <dbReference type="RuleBase" id="RU362059"/>
    </source>
</evidence>
<dbReference type="GO" id="GO:0015020">
    <property type="term" value="F:glucuronosyltransferase activity"/>
    <property type="evidence" value="ECO:0007669"/>
    <property type="project" value="UniProtKB-EC"/>
</dbReference>
<accession>A0A2S2QAC0</accession>
<dbReference type="EC" id="2.4.1.17" evidence="5"/>
<dbReference type="InterPro" id="IPR035595">
    <property type="entry name" value="UDP_glycos_trans_CS"/>
</dbReference>
<dbReference type="CDD" id="cd03784">
    <property type="entry name" value="GT1_Gtf-like"/>
    <property type="match status" value="1"/>
</dbReference>
<gene>
    <name evidence="6" type="primary">Ugt2a3</name>
    <name evidence="6" type="ORF">g.126028</name>
</gene>
<evidence type="ECO:0000313" key="6">
    <source>
        <dbReference type="EMBL" id="MBY74699.1"/>
    </source>
</evidence>
<proteinExistence type="inferred from homology"/>
<dbReference type="InterPro" id="IPR050271">
    <property type="entry name" value="UDP-glycosyltransferase"/>
</dbReference>
<dbReference type="Gene3D" id="3.40.50.2000">
    <property type="entry name" value="Glycogen Phosphorylase B"/>
    <property type="match status" value="2"/>
</dbReference>
<dbReference type="PROSITE" id="PS00375">
    <property type="entry name" value="UDPGT"/>
    <property type="match status" value="1"/>
</dbReference>
<dbReference type="Pfam" id="PF00201">
    <property type="entry name" value="UDPGT"/>
    <property type="match status" value="1"/>
</dbReference>
<dbReference type="SUPFAM" id="SSF53756">
    <property type="entry name" value="UDP-Glycosyltransferase/glycogen phosphorylase"/>
    <property type="match status" value="1"/>
</dbReference>